<evidence type="ECO:0000313" key="1">
    <source>
        <dbReference type="EMBL" id="AKG38702.1"/>
    </source>
</evidence>
<reference evidence="1 2" key="1">
    <citation type="journal article" date="2015" name="Stand. Genomic Sci.">
        <title>Complete genome sequence of and proposal of Thermofilum uzonense sp. nov. a novel hyperthermophilic crenarchaeon and emended description of the genus Thermofilum.</title>
        <authorList>
            <person name="Toshchakov S.V."/>
            <person name="Korzhenkov A.A."/>
            <person name="Samarov N.I."/>
            <person name="Mazunin I.O."/>
            <person name="Mozhey O.I."/>
            <person name="Shmyr I.S."/>
            <person name="Derbikova K.S."/>
            <person name="Taranov E.A."/>
            <person name="Dominova I.N."/>
            <person name="Bonch-Osmolovskaya E.A."/>
            <person name="Patrushev M.V."/>
            <person name="Podosokorskaya O.A."/>
            <person name="Kublanov I.V."/>
        </authorList>
    </citation>
    <scope>NUCLEOTIDE SEQUENCE [LARGE SCALE GENOMIC DNA]</scope>
    <source>
        <strain evidence="1 2">1807-2</strain>
    </source>
</reference>
<protein>
    <submittedName>
        <fullName evidence="1">Uncharacterized protein</fullName>
    </submittedName>
</protein>
<dbReference type="STRING" id="1550241.MA03_04620"/>
<dbReference type="OrthoDB" id="31459at2157"/>
<dbReference type="GeneID" id="25401489"/>
<name>A0A0F7FHE3_9CREN</name>
<evidence type="ECO:0000313" key="2">
    <source>
        <dbReference type="Proteomes" id="UP000067434"/>
    </source>
</evidence>
<organism evidence="1 2">
    <name type="scientific">Infirmifilum uzonense</name>
    <dbReference type="NCBI Taxonomy" id="1550241"/>
    <lineage>
        <taxon>Archaea</taxon>
        <taxon>Thermoproteota</taxon>
        <taxon>Thermoprotei</taxon>
        <taxon>Thermofilales</taxon>
        <taxon>Thermofilaceae</taxon>
        <taxon>Infirmifilum</taxon>
    </lineage>
</organism>
<dbReference type="EMBL" id="CP009961">
    <property type="protein sequence ID" value="AKG38702.1"/>
    <property type="molecule type" value="Genomic_DNA"/>
</dbReference>
<dbReference type="Proteomes" id="UP000067434">
    <property type="component" value="Chromosome"/>
</dbReference>
<dbReference type="AlphaFoldDB" id="A0A0F7FHE3"/>
<sequence length="184" mass="20869">MNGLIVVGREEFSRVHLKVFREEEVRAIFGEMSEELLKLSRDTLVLFQPLSVSVEFCGRKVSLPFGVSLASGVELEIPGCIYVPALLDGEFLEFLLFDLPRKLDENRKPVVVEDVDQRFTRDVREGILYALDILDRISSTYRIPVVVYGTTSLASSWRFTRRLYCDKSGTCFLDGELFCGEEGA</sequence>
<proteinExistence type="predicted"/>
<dbReference type="KEGG" id="thf:MA03_04620"/>
<accession>A0A0F7FHE3</accession>
<gene>
    <name evidence="1" type="ORF">MA03_04620</name>
</gene>
<dbReference type="HOGENOM" id="CLU_1465192_0_0_2"/>
<keyword evidence="2" id="KW-1185">Reference proteome</keyword>
<dbReference type="RefSeq" id="WP_052884154.1">
    <property type="nucleotide sequence ID" value="NZ_CP009961.1"/>
</dbReference>
<dbReference type="PATRIC" id="fig|1550241.5.peg.978"/>